<gene>
    <name evidence="4" type="ORF">HK099_007890</name>
</gene>
<evidence type="ECO:0000259" key="3">
    <source>
        <dbReference type="PROSITE" id="PS50103"/>
    </source>
</evidence>
<accession>A0AAD5TZE7</accession>
<keyword evidence="1" id="KW-0862">Zinc</keyword>
<protein>
    <recommendedName>
        <fullName evidence="3">C3H1-type domain-containing protein</fullName>
    </recommendedName>
</protein>
<dbReference type="InterPro" id="IPR000571">
    <property type="entry name" value="Znf_CCCH"/>
</dbReference>
<evidence type="ECO:0000256" key="2">
    <source>
        <dbReference type="SAM" id="MobiDB-lite"/>
    </source>
</evidence>
<sequence length="306" mass="34361">MKESLSCGEIDSLGRCKNEFCKIDHDKSSYRPSYDDRKNRNRSRIKDDNVDNSNWRKNSETVVVKRNRLCRYYLGKGCRSGSLCPFIHEEKESLSKSTEVNSSLKNSHPNFKSNKIVTSKISSSTKILNNRDQESLQKIIKVEKTSEVNVDLVKKEPLTDAEKRSQQKSLEKRSSANNFQETNNNRPTDAGSTKVPLEQNFSRSPKIKVEKTNPADSPSSKLPTSSSSSSLSSIVETNTRRRDEWSIPSRLPELTSFATPHPVEKQANKNLDFASKSIPAAHQAATSTSRVDSIAIGRRKTAEAHS</sequence>
<evidence type="ECO:0000256" key="1">
    <source>
        <dbReference type="PROSITE-ProRule" id="PRU00723"/>
    </source>
</evidence>
<evidence type="ECO:0000313" key="4">
    <source>
        <dbReference type="EMBL" id="KAJ3211868.1"/>
    </source>
</evidence>
<name>A0AAD5TZE7_9FUNG</name>
<feature type="compositionally biased region" description="Polar residues" evidence="2">
    <location>
        <begin position="175"/>
        <end position="191"/>
    </location>
</feature>
<feature type="region of interest" description="Disordered" evidence="2">
    <location>
        <begin position="30"/>
        <end position="52"/>
    </location>
</feature>
<dbReference type="Gene3D" id="4.10.1000.10">
    <property type="entry name" value="Zinc finger, CCCH-type"/>
    <property type="match status" value="1"/>
</dbReference>
<comment type="caution">
    <text evidence="4">The sequence shown here is derived from an EMBL/GenBank/DDBJ whole genome shotgun (WGS) entry which is preliminary data.</text>
</comment>
<dbReference type="AlphaFoldDB" id="A0AAD5TZE7"/>
<evidence type="ECO:0000313" key="5">
    <source>
        <dbReference type="Proteomes" id="UP001211065"/>
    </source>
</evidence>
<dbReference type="PROSITE" id="PS50103">
    <property type="entry name" value="ZF_C3H1"/>
    <property type="match status" value="1"/>
</dbReference>
<feature type="region of interest" description="Disordered" evidence="2">
    <location>
        <begin position="282"/>
        <end position="306"/>
    </location>
</feature>
<proteinExistence type="predicted"/>
<organism evidence="4 5">
    <name type="scientific">Clydaea vesicula</name>
    <dbReference type="NCBI Taxonomy" id="447962"/>
    <lineage>
        <taxon>Eukaryota</taxon>
        <taxon>Fungi</taxon>
        <taxon>Fungi incertae sedis</taxon>
        <taxon>Chytridiomycota</taxon>
        <taxon>Chytridiomycota incertae sedis</taxon>
        <taxon>Chytridiomycetes</taxon>
        <taxon>Lobulomycetales</taxon>
        <taxon>Lobulomycetaceae</taxon>
        <taxon>Clydaea</taxon>
    </lineage>
</organism>
<feature type="compositionally biased region" description="Basic and acidic residues" evidence="2">
    <location>
        <begin position="30"/>
        <end position="49"/>
    </location>
</feature>
<dbReference type="EMBL" id="JADGJW010000809">
    <property type="protein sequence ID" value="KAJ3211868.1"/>
    <property type="molecule type" value="Genomic_DNA"/>
</dbReference>
<dbReference type="Proteomes" id="UP001211065">
    <property type="component" value="Unassembled WGS sequence"/>
</dbReference>
<dbReference type="GO" id="GO:0008270">
    <property type="term" value="F:zinc ion binding"/>
    <property type="evidence" value="ECO:0007669"/>
    <property type="project" value="UniProtKB-KW"/>
</dbReference>
<keyword evidence="5" id="KW-1185">Reference proteome</keyword>
<keyword evidence="1" id="KW-0863">Zinc-finger</keyword>
<feature type="compositionally biased region" description="Low complexity" evidence="2">
    <location>
        <begin position="217"/>
        <end position="233"/>
    </location>
</feature>
<feature type="domain" description="C3H1-type" evidence="3">
    <location>
        <begin position="65"/>
        <end position="91"/>
    </location>
</feature>
<feature type="compositionally biased region" description="Basic and acidic residues" evidence="2">
    <location>
        <begin position="158"/>
        <end position="174"/>
    </location>
</feature>
<keyword evidence="1" id="KW-0479">Metal-binding</keyword>
<feature type="region of interest" description="Disordered" evidence="2">
    <location>
        <begin position="158"/>
        <end position="247"/>
    </location>
</feature>
<feature type="zinc finger region" description="C3H1-type" evidence="1">
    <location>
        <begin position="65"/>
        <end position="91"/>
    </location>
</feature>
<reference evidence="4" key="1">
    <citation type="submission" date="2020-05" db="EMBL/GenBank/DDBJ databases">
        <title>Phylogenomic resolution of chytrid fungi.</title>
        <authorList>
            <person name="Stajich J.E."/>
            <person name="Amses K."/>
            <person name="Simmons R."/>
            <person name="Seto K."/>
            <person name="Myers J."/>
            <person name="Bonds A."/>
            <person name="Quandt C.A."/>
            <person name="Barry K."/>
            <person name="Liu P."/>
            <person name="Grigoriev I."/>
            <person name="Longcore J.E."/>
            <person name="James T.Y."/>
        </authorList>
    </citation>
    <scope>NUCLEOTIDE SEQUENCE</scope>
    <source>
        <strain evidence="4">JEL0476</strain>
    </source>
</reference>